<name>A0A1M7S9R0_9RHOB</name>
<dbReference type="EMBL" id="FRDL01000002">
    <property type="protein sequence ID" value="SHN55203.1"/>
    <property type="molecule type" value="Genomic_DNA"/>
</dbReference>
<dbReference type="STRING" id="1189325.SAMN04488119_103409"/>
<protein>
    <recommendedName>
        <fullName evidence="4">Regulatory protein SoxS</fullName>
    </recommendedName>
</protein>
<feature type="chain" id="PRO_5009929111" description="Regulatory protein SoxS" evidence="1">
    <location>
        <begin position="21"/>
        <end position="132"/>
    </location>
</feature>
<evidence type="ECO:0000313" key="2">
    <source>
        <dbReference type="EMBL" id="SHN55203.1"/>
    </source>
</evidence>
<proteinExistence type="predicted"/>
<dbReference type="Proteomes" id="UP000184066">
    <property type="component" value="Unassembled WGS sequence"/>
</dbReference>
<dbReference type="InterPro" id="IPR036249">
    <property type="entry name" value="Thioredoxin-like_sf"/>
</dbReference>
<feature type="signal peptide" evidence="1">
    <location>
        <begin position="1"/>
        <end position="20"/>
    </location>
</feature>
<gene>
    <name evidence="2" type="ORF">SAMN05216200_10299</name>
</gene>
<sequence length="132" mass="14421">MPRFTRLLILAALCALGAAAAPRAAELVMIEEPGCGWCERWNAEIGGIYDRTDEGRRAPLRRVEAHAQDALGLTRRAPFTPTFILMDEGREIGRIEGYPGPDFFWPLLGRLLDRLPARAPAPSQPGAEAPAS</sequence>
<dbReference type="RefSeq" id="WP_072746199.1">
    <property type="nucleotide sequence ID" value="NZ_FOHL01000003.1"/>
</dbReference>
<dbReference type="AlphaFoldDB" id="A0A1M7S9R0"/>
<keyword evidence="1" id="KW-0732">Signal</keyword>
<keyword evidence="3" id="KW-1185">Reference proteome</keyword>
<organism evidence="2 3">
    <name type="scientific">Oceanicella actignis</name>
    <dbReference type="NCBI Taxonomy" id="1189325"/>
    <lineage>
        <taxon>Bacteria</taxon>
        <taxon>Pseudomonadati</taxon>
        <taxon>Pseudomonadota</taxon>
        <taxon>Alphaproteobacteria</taxon>
        <taxon>Rhodobacterales</taxon>
        <taxon>Paracoccaceae</taxon>
        <taxon>Oceanicella</taxon>
    </lineage>
</organism>
<evidence type="ECO:0000256" key="1">
    <source>
        <dbReference type="SAM" id="SignalP"/>
    </source>
</evidence>
<dbReference type="SUPFAM" id="SSF52833">
    <property type="entry name" value="Thioredoxin-like"/>
    <property type="match status" value="1"/>
</dbReference>
<reference evidence="2 3" key="1">
    <citation type="submission" date="2016-12" db="EMBL/GenBank/DDBJ databases">
        <authorList>
            <person name="Song W.-J."/>
            <person name="Kurnit D.M."/>
        </authorList>
    </citation>
    <scope>NUCLEOTIDE SEQUENCE [LARGE SCALE GENOMIC DNA]</scope>
    <source>
        <strain evidence="2 3">CGMCC 1.10808</strain>
    </source>
</reference>
<dbReference type="Gene3D" id="3.40.30.10">
    <property type="entry name" value="Glutaredoxin"/>
    <property type="match status" value="1"/>
</dbReference>
<evidence type="ECO:0008006" key="4">
    <source>
        <dbReference type="Google" id="ProtNLM"/>
    </source>
</evidence>
<accession>A0A1M7S9R0</accession>
<evidence type="ECO:0000313" key="3">
    <source>
        <dbReference type="Proteomes" id="UP000184066"/>
    </source>
</evidence>